<evidence type="ECO:0000313" key="1">
    <source>
        <dbReference type="Proteomes" id="UP000887565"/>
    </source>
</evidence>
<proteinExistence type="predicted"/>
<dbReference type="Proteomes" id="UP000887565">
    <property type="component" value="Unplaced"/>
</dbReference>
<sequence length="94" mass="9923">MDASLSTGSGYNSKMTRVGVCSGQSSGRLWGSICHNLMITGSWRLTMGPSMGRWTSKYGKGPGKHDQQAIPGLMIGVAEAISLEGMTMLVAEVD</sequence>
<dbReference type="WBParaSite" id="nRc.2.0.1.t15675-RA">
    <property type="protein sequence ID" value="nRc.2.0.1.t15675-RA"/>
    <property type="gene ID" value="nRc.2.0.1.g15675"/>
</dbReference>
<protein>
    <submittedName>
        <fullName evidence="2">Uncharacterized protein</fullName>
    </submittedName>
</protein>
<name>A0A915IP80_ROMCU</name>
<keyword evidence="1" id="KW-1185">Reference proteome</keyword>
<reference evidence="2" key="1">
    <citation type="submission" date="2022-11" db="UniProtKB">
        <authorList>
            <consortium name="WormBaseParasite"/>
        </authorList>
    </citation>
    <scope>IDENTIFICATION</scope>
</reference>
<organism evidence="1 2">
    <name type="scientific">Romanomermis culicivorax</name>
    <name type="common">Nematode worm</name>
    <dbReference type="NCBI Taxonomy" id="13658"/>
    <lineage>
        <taxon>Eukaryota</taxon>
        <taxon>Metazoa</taxon>
        <taxon>Ecdysozoa</taxon>
        <taxon>Nematoda</taxon>
        <taxon>Enoplea</taxon>
        <taxon>Dorylaimia</taxon>
        <taxon>Mermithida</taxon>
        <taxon>Mermithoidea</taxon>
        <taxon>Mermithidae</taxon>
        <taxon>Romanomermis</taxon>
    </lineage>
</organism>
<evidence type="ECO:0000313" key="2">
    <source>
        <dbReference type="WBParaSite" id="nRc.2.0.1.t15675-RA"/>
    </source>
</evidence>
<accession>A0A915IP80</accession>
<dbReference type="AlphaFoldDB" id="A0A915IP80"/>